<name>A0A0E4FV21_9BRAD</name>
<dbReference type="Proteomes" id="UP000063308">
    <property type="component" value="Chromosome"/>
</dbReference>
<dbReference type="EMBL" id="AP014685">
    <property type="protein sequence ID" value="BAR55050.1"/>
    <property type="molecule type" value="Genomic_DNA"/>
</dbReference>
<accession>A0A0E4FV21</accession>
<dbReference type="EMBL" id="AP014685">
    <property type="protein sequence ID" value="BAR58441.1"/>
    <property type="molecule type" value="Genomic_DNA"/>
</dbReference>
<protein>
    <submittedName>
        <fullName evidence="2">Uncharacterized protein</fullName>
    </submittedName>
</protein>
<evidence type="ECO:0000313" key="1">
    <source>
        <dbReference type="EMBL" id="BAR55050.1"/>
    </source>
</evidence>
<evidence type="ECO:0000313" key="2">
    <source>
        <dbReference type="EMBL" id="BAR58441.1"/>
    </source>
</evidence>
<gene>
    <name evidence="1" type="ORF">NK6_1866</name>
    <name evidence="2" type="ORF">NK6_5282</name>
</gene>
<dbReference type="RefSeq" id="WP_038967815.1">
    <property type="nucleotide sequence ID" value="NZ_AJQI01000431.1"/>
</dbReference>
<proteinExistence type="predicted"/>
<evidence type="ECO:0000313" key="3">
    <source>
        <dbReference type="Proteomes" id="UP000063308"/>
    </source>
</evidence>
<sequence length="82" mass="9040">MKHVETRHFADPQVAARKLLELAAGVEPVNGRIHIEKINAPFLSRNGCKATGPEFGTGIQHAVERGWLELHESGTFVRLNQG</sequence>
<dbReference type="GeneID" id="46496283"/>
<dbReference type="AlphaFoldDB" id="A0A0E4FV21"/>
<organism evidence="2 3">
    <name type="scientific">Bradyrhizobium diazoefficiens</name>
    <dbReference type="NCBI Taxonomy" id="1355477"/>
    <lineage>
        <taxon>Bacteria</taxon>
        <taxon>Pseudomonadati</taxon>
        <taxon>Pseudomonadota</taxon>
        <taxon>Alphaproteobacteria</taxon>
        <taxon>Hyphomicrobiales</taxon>
        <taxon>Nitrobacteraceae</taxon>
        <taxon>Bradyrhizobium</taxon>
    </lineage>
</organism>
<reference evidence="2 3" key="1">
    <citation type="submission" date="2014-11" db="EMBL/GenBank/DDBJ databases">
        <title>Symbiosis island explosion on the genome of extra-slow-growing strains of soybean bradyrhizobia with massive insertion sequences.</title>
        <authorList>
            <person name="Iida T."/>
            <person name="Minamisawa K."/>
        </authorList>
    </citation>
    <scope>NUCLEOTIDE SEQUENCE [LARGE SCALE GENOMIC DNA]</scope>
    <source>
        <strain evidence="2 3">NK6</strain>
    </source>
</reference>